<dbReference type="InterPro" id="IPR020904">
    <property type="entry name" value="Sc_DH/Rdtase_CS"/>
</dbReference>
<proteinExistence type="inferred from homology"/>
<comment type="caution">
    <text evidence="5">The sequence shown here is derived from an EMBL/GenBank/DDBJ whole genome shotgun (WGS) entry which is preliminary data.</text>
</comment>
<dbReference type="PROSITE" id="PS00061">
    <property type="entry name" value="ADH_SHORT"/>
    <property type="match status" value="1"/>
</dbReference>
<evidence type="ECO:0000259" key="4">
    <source>
        <dbReference type="SMART" id="SM00822"/>
    </source>
</evidence>
<dbReference type="InterPro" id="IPR002347">
    <property type="entry name" value="SDR_fam"/>
</dbReference>
<dbReference type="SUPFAM" id="SSF51735">
    <property type="entry name" value="NAD(P)-binding Rossmann-fold domains"/>
    <property type="match status" value="1"/>
</dbReference>
<reference evidence="5 6" key="1">
    <citation type="submission" date="2022-11" db="EMBL/GenBank/DDBJ databases">
        <title>Study of microbial diversity in lake waters.</title>
        <authorList>
            <person name="Zhang J."/>
        </authorList>
    </citation>
    <scope>NUCLEOTIDE SEQUENCE [LARGE SCALE GENOMIC DNA]</scope>
    <source>
        <strain evidence="5 6">DT12</strain>
    </source>
</reference>
<sequence length="267" mass="29184">MRLRDQIVLITGASSGIGRETALHLAREGAIPVLAARSVDKLQEVAAEIREQTGIEAHVLRMDVQSEQEVLRAVAEVIERYGRVDILINCSGYGVFDPVATMAMRDYEGMIDVNYLGVVRVTKAVLPGMLQRDQGHIIQISSLAGFVAGPRHSGYAASKFAVMGFSEALSYELDGTGVQVTTINPGPVETPFFDHADRSAIPDFVPSLTSDQVAATILRATREKKSLYIIPRPLSLGVKLRYLFPALYKRLTLAGIRFTEKKNAPSK</sequence>
<dbReference type="SMART" id="SM00822">
    <property type="entry name" value="PKS_KR"/>
    <property type="match status" value="1"/>
</dbReference>
<dbReference type="Proteomes" id="UP001208017">
    <property type="component" value="Unassembled WGS sequence"/>
</dbReference>
<protein>
    <submittedName>
        <fullName evidence="5">SDR family oxidoreductase</fullName>
    </submittedName>
</protein>
<name>A0ABT3WWI6_9BACL</name>
<evidence type="ECO:0000256" key="2">
    <source>
        <dbReference type="ARBA" id="ARBA00023002"/>
    </source>
</evidence>
<dbReference type="Gene3D" id="3.40.50.720">
    <property type="entry name" value="NAD(P)-binding Rossmann-like Domain"/>
    <property type="match status" value="1"/>
</dbReference>
<dbReference type="PANTHER" id="PTHR44196">
    <property type="entry name" value="DEHYDROGENASE/REDUCTASE SDR FAMILY MEMBER 7B"/>
    <property type="match status" value="1"/>
</dbReference>
<dbReference type="EMBL" id="JAPMLT010000001">
    <property type="protein sequence ID" value="MCX7569004.1"/>
    <property type="molecule type" value="Genomic_DNA"/>
</dbReference>
<organism evidence="5 6">
    <name type="scientific">Tumebacillus lacus</name>
    <dbReference type="NCBI Taxonomy" id="2995335"/>
    <lineage>
        <taxon>Bacteria</taxon>
        <taxon>Bacillati</taxon>
        <taxon>Bacillota</taxon>
        <taxon>Bacilli</taxon>
        <taxon>Bacillales</taxon>
        <taxon>Alicyclobacillaceae</taxon>
        <taxon>Tumebacillus</taxon>
    </lineage>
</organism>
<evidence type="ECO:0000256" key="1">
    <source>
        <dbReference type="ARBA" id="ARBA00006484"/>
    </source>
</evidence>
<keyword evidence="6" id="KW-1185">Reference proteome</keyword>
<gene>
    <name evidence="5" type="ORF">OS242_03380</name>
</gene>
<evidence type="ECO:0000313" key="6">
    <source>
        <dbReference type="Proteomes" id="UP001208017"/>
    </source>
</evidence>
<evidence type="ECO:0000313" key="5">
    <source>
        <dbReference type="EMBL" id="MCX7569004.1"/>
    </source>
</evidence>
<feature type="domain" description="Ketoreductase" evidence="4">
    <location>
        <begin position="6"/>
        <end position="191"/>
    </location>
</feature>
<dbReference type="Pfam" id="PF00106">
    <property type="entry name" value="adh_short"/>
    <property type="match status" value="1"/>
</dbReference>
<dbReference type="PIRSF" id="PIRSF000126">
    <property type="entry name" value="11-beta-HSD1"/>
    <property type="match status" value="1"/>
</dbReference>
<accession>A0ABT3WWI6</accession>
<evidence type="ECO:0000256" key="3">
    <source>
        <dbReference type="RuleBase" id="RU000363"/>
    </source>
</evidence>
<dbReference type="PRINTS" id="PR00081">
    <property type="entry name" value="GDHRDH"/>
</dbReference>
<dbReference type="PRINTS" id="PR00080">
    <property type="entry name" value="SDRFAMILY"/>
</dbReference>
<dbReference type="InterPro" id="IPR057326">
    <property type="entry name" value="KR_dom"/>
</dbReference>
<dbReference type="InterPro" id="IPR036291">
    <property type="entry name" value="NAD(P)-bd_dom_sf"/>
</dbReference>
<dbReference type="PANTHER" id="PTHR44196:SF1">
    <property type="entry name" value="DEHYDROGENASE_REDUCTASE SDR FAMILY MEMBER 7B"/>
    <property type="match status" value="1"/>
</dbReference>
<dbReference type="RefSeq" id="WP_267150233.1">
    <property type="nucleotide sequence ID" value="NZ_JAPMLT010000001.1"/>
</dbReference>
<keyword evidence="2" id="KW-0560">Oxidoreductase</keyword>
<comment type="similarity">
    <text evidence="1 3">Belongs to the short-chain dehydrogenases/reductases (SDR) family.</text>
</comment>